<evidence type="ECO:0000256" key="10">
    <source>
        <dbReference type="ARBA" id="ARBA00023242"/>
    </source>
</evidence>
<dbReference type="AlphaFoldDB" id="A0A2A6BG79"/>
<evidence type="ECO:0000256" key="7">
    <source>
        <dbReference type="ARBA" id="ARBA00023125"/>
    </source>
</evidence>
<keyword evidence="7 11" id="KW-0238">DNA-binding</keyword>
<comment type="similarity">
    <text evidence="2 11">Belongs to the nuclear hormone receptor family.</text>
</comment>
<dbReference type="PROSITE" id="PS00031">
    <property type="entry name" value="NUCLEAR_REC_DBD_1"/>
    <property type="match status" value="1"/>
</dbReference>
<proteinExistence type="inferred from homology"/>
<dbReference type="PROSITE" id="PS51030">
    <property type="entry name" value="NUCLEAR_REC_DBD_2"/>
    <property type="match status" value="1"/>
</dbReference>
<keyword evidence="4 11" id="KW-0863">Zinc-finger</keyword>
<evidence type="ECO:0000256" key="3">
    <source>
        <dbReference type="ARBA" id="ARBA00022723"/>
    </source>
</evidence>
<evidence type="ECO:0000256" key="1">
    <source>
        <dbReference type="ARBA" id="ARBA00004123"/>
    </source>
</evidence>
<evidence type="ECO:0000313" key="12">
    <source>
        <dbReference type="EnsemblMetazoa" id="PPA26292.1"/>
    </source>
</evidence>
<dbReference type="GO" id="GO:0030154">
    <property type="term" value="P:cell differentiation"/>
    <property type="evidence" value="ECO:0000318"/>
    <property type="project" value="GO_Central"/>
</dbReference>
<dbReference type="SUPFAM" id="SSF57716">
    <property type="entry name" value="Glucocorticoid receptor-like (DNA-binding domain)"/>
    <property type="match status" value="1"/>
</dbReference>
<reference evidence="12" key="2">
    <citation type="submission" date="2022-06" db="UniProtKB">
        <authorList>
            <consortium name="EnsemblMetazoa"/>
        </authorList>
    </citation>
    <scope>IDENTIFICATION</scope>
    <source>
        <strain evidence="12">PS312</strain>
    </source>
</reference>
<keyword evidence="5 11" id="KW-0862">Zinc</keyword>
<dbReference type="OrthoDB" id="9984314at2759"/>
<keyword evidence="10 11" id="KW-0539">Nucleus</keyword>
<dbReference type="InterPro" id="IPR035500">
    <property type="entry name" value="NHR-like_dom_sf"/>
</dbReference>
<evidence type="ECO:0000256" key="8">
    <source>
        <dbReference type="ARBA" id="ARBA00023163"/>
    </source>
</evidence>
<dbReference type="GO" id="GO:0000978">
    <property type="term" value="F:RNA polymerase II cis-regulatory region sequence-specific DNA binding"/>
    <property type="evidence" value="ECO:0000318"/>
    <property type="project" value="GO_Central"/>
</dbReference>
<accession>A0A8R1UFU5</accession>
<dbReference type="SMART" id="SM00430">
    <property type="entry name" value="HOLI"/>
    <property type="match status" value="1"/>
</dbReference>
<dbReference type="PRINTS" id="PR00047">
    <property type="entry name" value="STROIDFINGER"/>
</dbReference>
<evidence type="ECO:0000256" key="4">
    <source>
        <dbReference type="ARBA" id="ARBA00022771"/>
    </source>
</evidence>
<dbReference type="InterPro" id="IPR049636">
    <property type="entry name" value="HNF4-like_DBD"/>
</dbReference>
<evidence type="ECO:0000313" key="13">
    <source>
        <dbReference type="Proteomes" id="UP000005239"/>
    </source>
</evidence>
<dbReference type="GO" id="GO:0005634">
    <property type="term" value="C:nucleus"/>
    <property type="evidence" value="ECO:0007669"/>
    <property type="project" value="UniProtKB-SubCell"/>
</dbReference>
<dbReference type="EnsemblMetazoa" id="PPA26292.1">
    <property type="protein sequence ID" value="PPA26292.1"/>
    <property type="gene ID" value="WBGene00115846"/>
</dbReference>
<sequence>MAGRPEFCAVCGDPAIGFHYDVASCSGCRSFFRRTIKQEKEYACKREGRCMAEKDVERANCKACRLDACIEAGMNPQALQSADIDIPSNKLAQMIVQRQTAKRAAAVALVRSSTSPTMEDRVQGLIDELILTKQAHDRIRSSIFTPTPDDGYNLDKLFGETGKMGHPWASMMDGDNLQIVKLYSLTVLSQARAPPTWIMEGRLKWWPLADCIYTIEYLRTFPFFDELSRIDQRILAIHTVSSATNLTRSYYSVEQRSEVMINPDGMRHNGQWKTVFDLEYDCEIIIGINRLAITESEYALLKAIVCANHEIIGLSQDGREVLEQYQAMYRKSLLSLALATRGPLEGPRFFSAALLLLSTLTKLTLSKKVEHKQVYPIYRNTKYACPIIEEILYEDPLLN</sequence>
<evidence type="ECO:0000256" key="11">
    <source>
        <dbReference type="RuleBase" id="RU004334"/>
    </source>
</evidence>
<dbReference type="InterPro" id="IPR050274">
    <property type="entry name" value="Nuclear_hormone_rcpt_NR2"/>
</dbReference>
<gene>
    <name evidence="12" type="primary">WBGene00115846</name>
</gene>
<dbReference type="GO" id="GO:0006357">
    <property type="term" value="P:regulation of transcription by RNA polymerase II"/>
    <property type="evidence" value="ECO:0000318"/>
    <property type="project" value="GO_Central"/>
</dbReference>
<keyword evidence="3 11" id="KW-0479">Metal-binding</keyword>
<evidence type="ECO:0000256" key="5">
    <source>
        <dbReference type="ARBA" id="ARBA00022833"/>
    </source>
</evidence>
<accession>A0A2A6BG79</accession>
<name>A0A2A6BG79_PRIPA</name>
<evidence type="ECO:0000256" key="9">
    <source>
        <dbReference type="ARBA" id="ARBA00023170"/>
    </source>
</evidence>
<dbReference type="PANTHER" id="PTHR24083">
    <property type="entry name" value="NUCLEAR HORMONE RECEPTOR"/>
    <property type="match status" value="1"/>
</dbReference>
<dbReference type="InterPro" id="IPR013088">
    <property type="entry name" value="Znf_NHR/GATA"/>
</dbReference>
<evidence type="ECO:0000256" key="2">
    <source>
        <dbReference type="ARBA" id="ARBA00005993"/>
    </source>
</evidence>
<dbReference type="Gene3D" id="3.30.50.10">
    <property type="entry name" value="Erythroid Transcription Factor GATA-1, subunit A"/>
    <property type="match status" value="1"/>
</dbReference>
<dbReference type="CDD" id="cd06960">
    <property type="entry name" value="NR_DBD_HNF4A"/>
    <property type="match status" value="1"/>
</dbReference>
<keyword evidence="6 11" id="KW-0805">Transcription regulation</keyword>
<dbReference type="Pfam" id="PF00105">
    <property type="entry name" value="zf-C4"/>
    <property type="match status" value="1"/>
</dbReference>
<dbReference type="Pfam" id="PF00104">
    <property type="entry name" value="Hormone_recep"/>
    <property type="match status" value="1"/>
</dbReference>
<keyword evidence="13" id="KW-1185">Reference proteome</keyword>
<dbReference type="SMART" id="SM00399">
    <property type="entry name" value="ZnF_C4"/>
    <property type="match status" value="1"/>
</dbReference>
<dbReference type="PROSITE" id="PS51843">
    <property type="entry name" value="NR_LBD"/>
    <property type="match status" value="1"/>
</dbReference>
<dbReference type="InterPro" id="IPR001628">
    <property type="entry name" value="Znf_hrmn_rcpt"/>
</dbReference>
<keyword evidence="9 11" id="KW-0675">Receptor</keyword>
<dbReference type="InterPro" id="IPR000536">
    <property type="entry name" value="Nucl_hrmn_rcpt_lig-bd"/>
</dbReference>
<dbReference type="Proteomes" id="UP000005239">
    <property type="component" value="Unassembled WGS sequence"/>
</dbReference>
<comment type="subcellular location">
    <subcellularLocation>
        <location evidence="1 11">Nucleus</location>
    </subcellularLocation>
</comment>
<reference evidence="13" key="1">
    <citation type="journal article" date="2008" name="Nat. Genet.">
        <title>The Pristionchus pacificus genome provides a unique perspective on nematode lifestyle and parasitism.</title>
        <authorList>
            <person name="Dieterich C."/>
            <person name="Clifton S.W."/>
            <person name="Schuster L.N."/>
            <person name="Chinwalla A."/>
            <person name="Delehaunty K."/>
            <person name="Dinkelacker I."/>
            <person name="Fulton L."/>
            <person name="Fulton R."/>
            <person name="Godfrey J."/>
            <person name="Minx P."/>
            <person name="Mitreva M."/>
            <person name="Roeseler W."/>
            <person name="Tian H."/>
            <person name="Witte H."/>
            <person name="Yang S.P."/>
            <person name="Wilson R.K."/>
            <person name="Sommer R.J."/>
        </authorList>
    </citation>
    <scope>NUCLEOTIDE SEQUENCE [LARGE SCALE GENOMIC DNA]</scope>
    <source>
        <strain evidence="13">PS312</strain>
    </source>
</reference>
<protein>
    <submittedName>
        <fullName evidence="12">Nuclear receptor</fullName>
    </submittedName>
</protein>
<keyword evidence="8 11" id="KW-0804">Transcription</keyword>
<dbReference type="Gene3D" id="1.10.565.10">
    <property type="entry name" value="Retinoid X Receptor"/>
    <property type="match status" value="1"/>
</dbReference>
<dbReference type="GO" id="GO:0004879">
    <property type="term" value="F:nuclear receptor activity"/>
    <property type="evidence" value="ECO:0000318"/>
    <property type="project" value="GO_Central"/>
</dbReference>
<organism evidence="12 13">
    <name type="scientific">Pristionchus pacificus</name>
    <name type="common">Parasitic nematode worm</name>
    <dbReference type="NCBI Taxonomy" id="54126"/>
    <lineage>
        <taxon>Eukaryota</taxon>
        <taxon>Metazoa</taxon>
        <taxon>Ecdysozoa</taxon>
        <taxon>Nematoda</taxon>
        <taxon>Chromadorea</taxon>
        <taxon>Rhabditida</taxon>
        <taxon>Rhabditina</taxon>
        <taxon>Diplogasteromorpha</taxon>
        <taxon>Diplogasteroidea</taxon>
        <taxon>Neodiplogasteridae</taxon>
        <taxon>Pristionchus</taxon>
    </lineage>
</organism>
<dbReference type="SUPFAM" id="SSF48508">
    <property type="entry name" value="Nuclear receptor ligand-binding domain"/>
    <property type="match status" value="1"/>
</dbReference>
<dbReference type="GO" id="GO:0008270">
    <property type="term" value="F:zinc ion binding"/>
    <property type="evidence" value="ECO:0007669"/>
    <property type="project" value="UniProtKB-KW"/>
</dbReference>
<evidence type="ECO:0000256" key="6">
    <source>
        <dbReference type="ARBA" id="ARBA00023015"/>
    </source>
</evidence>
<dbReference type="FunFam" id="3.30.50.10:FF:000030">
    <property type="entry name" value="Nuclear Hormone Receptor family"/>
    <property type="match status" value="1"/>
</dbReference>